<proteinExistence type="predicted"/>
<feature type="transmembrane region" description="Helical" evidence="6">
    <location>
        <begin position="314"/>
        <end position="335"/>
    </location>
</feature>
<feature type="domain" description="Gram-positive cocci surface proteins LPxTG" evidence="7">
    <location>
        <begin position="307"/>
        <end position="344"/>
    </location>
</feature>
<keyword evidence="6" id="KW-0472">Membrane</keyword>
<reference evidence="8" key="1">
    <citation type="journal article" date="2014" name="Int. J. Syst. Evol. Microbiol.">
        <title>Complete genome sequence of Corynebacterium casei LMG S-19264T (=DSM 44701T), isolated from a smear-ripened cheese.</title>
        <authorList>
            <consortium name="US DOE Joint Genome Institute (JGI-PGF)"/>
            <person name="Walter F."/>
            <person name="Albersmeier A."/>
            <person name="Kalinowski J."/>
            <person name="Ruckert C."/>
        </authorList>
    </citation>
    <scope>NUCLEOTIDE SEQUENCE</scope>
    <source>
        <strain evidence="8">CGMCC 4.7138</strain>
    </source>
</reference>
<dbReference type="PROSITE" id="PS50847">
    <property type="entry name" value="GRAM_POS_ANCHORING"/>
    <property type="match status" value="1"/>
</dbReference>
<protein>
    <recommendedName>
        <fullName evidence="7">Gram-positive cocci surface proteins LPxTG domain-containing protein</fullName>
    </recommendedName>
</protein>
<keyword evidence="4" id="KW-0572">Peptidoglycan-anchor</keyword>
<feature type="region of interest" description="Disordered" evidence="5">
    <location>
        <begin position="98"/>
        <end position="143"/>
    </location>
</feature>
<feature type="compositionally biased region" description="Gly residues" evidence="5">
    <location>
        <begin position="287"/>
        <end position="301"/>
    </location>
</feature>
<evidence type="ECO:0000256" key="5">
    <source>
        <dbReference type="SAM" id="MobiDB-lite"/>
    </source>
</evidence>
<keyword evidence="6" id="KW-0812">Transmembrane</keyword>
<keyword evidence="3" id="KW-0732">Signal</keyword>
<accession>A0A8H9H348</accession>
<organism evidence="8 9">
    <name type="scientific">Microbispora bryophytorum</name>
    <dbReference type="NCBI Taxonomy" id="1460882"/>
    <lineage>
        <taxon>Bacteria</taxon>
        <taxon>Bacillati</taxon>
        <taxon>Actinomycetota</taxon>
        <taxon>Actinomycetes</taxon>
        <taxon>Streptosporangiales</taxon>
        <taxon>Streptosporangiaceae</taxon>
        <taxon>Microbispora</taxon>
    </lineage>
</organism>
<keyword evidence="1" id="KW-0134">Cell wall</keyword>
<dbReference type="Proteomes" id="UP000653480">
    <property type="component" value="Unassembled WGS sequence"/>
</dbReference>
<gene>
    <name evidence="8" type="ORF">GCM10011574_53190</name>
</gene>
<feature type="compositionally biased region" description="Acidic residues" evidence="5">
    <location>
        <begin position="255"/>
        <end position="286"/>
    </location>
</feature>
<evidence type="ECO:0000259" key="7">
    <source>
        <dbReference type="PROSITE" id="PS50847"/>
    </source>
</evidence>
<dbReference type="InterPro" id="IPR019931">
    <property type="entry name" value="LPXTG_anchor"/>
</dbReference>
<feature type="region of interest" description="Disordered" evidence="5">
    <location>
        <begin position="200"/>
        <end position="314"/>
    </location>
</feature>
<evidence type="ECO:0000256" key="6">
    <source>
        <dbReference type="SAM" id="Phobius"/>
    </source>
</evidence>
<comment type="caution">
    <text evidence="8">The sequence shown here is derived from an EMBL/GenBank/DDBJ whole genome shotgun (WGS) entry which is preliminary data.</text>
</comment>
<evidence type="ECO:0000256" key="3">
    <source>
        <dbReference type="ARBA" id="ARBA00022729"/>
    </source>
</evidence>
<evidence type="ECO:0000256" key="2">
    <source>
        <dbReference type="ARBA" id="ARBA00022525"/>
    </source>
</evidence>
<feature type="compositionally biased region" description="Gly residues" evidence="5">
    <location>
        <begin position="98"/>
        <end position="136"/>
    </location>
</feature>
<keyword evidence="9" id="KW-1185">Reference proteome</keyword>
<evidence type="ECO:0000256" key="4">
    <source>
        <dbReference type="ARBA" id="ARBA00023088"/>
    </source>
</evidence>
<dbReference type="AlphaFoldDB" id="A0A8H9H348"/>
<keyword evidence="2" id="KW-0964">Secreted</keyword>
<sequence>MLKELSGRYRESKVARKNTVPILLAATVAGGLTLGGTAAAAAVAQTYTAAPNVAMQPYPPRPFNPFAFVFLGPDPFAELDGLAREGVLVGGPGGAGGAGGAGAGGAGADGAGGAGADGRGADGRGGSGADGSGADGADGADGANAADHVVEPVVAGAVPVEQVQVAEPETVNDTNNCANGNCNNNGPMWWGNGPQWNNTGPGAWTRNDTQNDNGAGQPVIGPGSAGGNNGIVPMQNAVQNAEGAPEGVAEPAVDFSEEEPAEESEEGFEEEPEEESFDEGTFDEGESGMGPQGVMSGGPGPVAGPQLPFTGAPMGVAAAGAGLLAVALGCTLLSARRRRSTDAK</sequence>
<evidence type="ECO:0000313" key="8">
    <source>
        <dbReference type="EMBL" id="GGO23616.1"/>
    </source>
</evidence>
<evidence type="ECO:0000313" key="9">
    <source>
        <dbReference type="Proteomes" id="UP000653480"/>
    </source>
</evidence>
<reference evidence="8" key="2">
    <citation type="submission" date="2020-09" db="EMBL/GenBank/DDBJ databases">
        <authorList>
            <person name="Sun Q."/>
            <person name="Zhou Y."/>
        </authorList>
    </citation>
    <scope>NUCLEOTIDE SEQUENCE</scope>
    <source>
        <strain evidence="8">CGMCC 4.7138</strain>
    </source>
</reference>
<dbReference type="EMBL" id="BMMN01000011">
    <property type="protein sequence ID" value="GGO23616.1"/>
    <property type="molecule type" value="Genomic_DNA"/>
</dbReference>
<evidence type="ECO:0000256" key="1">
    <source>
        <dbReference type="ARBA" id="ARBA00022512"/>
    </source>
</evidence>
<feature type="compositionally biased region" description="Low complexity" evidence="5">
    <location>
        <begin position="241"/>
        <end position="254"/>
    </location>
</feature>
<keyword evidence="6" id="KW-1133">Transmembrane helix</keyword>
<name>A0A8H9H348_9ACTN</name>